<dbReference type="KEGG" id="fpf:DCC35_10155"/>
<name>A0A4D7K2H3_9BACT</name>
<organism evidence="1 2">
    <name type="scientific">Mangrovivirga cuniculi</name>
    <dbReference type="NCBI Taxonomy" id="2715131"/>
    <lineage>
        <taxon>Bacteria</taxon>
        <taxon>Pseudomonadati</taxon>
        <taxon>Bacteroidota</taxon>
        <taxon>Cytophagia</taxon>
        <taxon>Cytophagales</taxon>
        <taxon>Mangrovivirgaceae</taxon>
        <taxon>Mangrovivirga</taxon>
    </lineage>
</organism>
<gene>
    <name evidence="1" type="ORF">DCC35_10155</name>
</gene>
<accession>A0A4D7K2H3</accession>
<protein>
    <submittedName>
        <fullName evidence="1">Uncharacterized protein</fullName>
    </submittedName>
</protein>
<dbReference type="EMBL" id="CP028923">
    <property type="protein sequence ID" value="QCK15084.1"/>
    <property type="molecule type" value="Genomic_DNA"/>
</dbReference>
<keyword evidence="2" id="KW-1185">Reference proteome</keyword>
<evidence type="ECO:0000313" key="1">
    <source>
        <dbReference type="EMBL" id="QCK15084.1"/>
    </source>
</evidence>
<reference evidence="1 2" key="1">
    <citation type="submission" date="2018-04" db="EMBL/GenBank/DDBJ databases">
        <title>Complete genome uncultured novel isolate.</title>
        <authorList>
            <person name="Merlino G."/>
        </authorList>
    </citation>
    <scope>NUCLEOTIDE SEQUENCE [LARGE SCALE GENOMIC DNA]</scope>
    <source>
        <strain evidence="2">R1DC9</strain>
    </source>
</reference>
<evidence type="ECO:0000313" key="2">
    <source>
        <dbReference type="Proteomes" id="UP000298616"/>
    </source>
</evidence>
<dbReference type="Proteomes" id="UP000298616">
    <property type="component" value="Chromosome"/>
</dbReference>
<proteinExistence type="predicted"/>
<dbReference type="RefSeq" id="WP_137090670.1">
    <property type="nucleotide sequence ID" value="NZ_CP028923.1"/>
</dbReference>
<sequence>MDADFNEFISNLMQKEGVVYDPEELALNYFGKEEIYSLINSLKHSREVNTLEYLEEKTGIDQNEKRYFISYQNEKEIKNTRIDQVLG</sequence>
<dbReference type="AlphaFoldDB" id="A0A4D7K2H3"/>